<evidence type="ECO:0000313" key="6">
    <source>
        <dbReference type="Proteomes" id="UP000886885"/>
    </source>
</evidence>
<dbReference type="InterPro" id="IPR044839">
    <property type="entry name" value="NDR1-like"/>
</dbReference>
<dbReference type="GO" id="GO:0005886">
    <property type="term" value="C:plasma membrane"/>
    <property type="evidence" value="ECO:0007669"/>
    <property type="project" value="TreeGrafter"/>
</dbReference>
<feature type="transmembrane region" description="Helical" evidence="4">
    <location>
        <begin position="74"/>
        <end position="100"/>
    </location>
</feature>
<dbReference type="PANTHER" id="PTHR31234">
    <property type="entry name" value="LATE EMBRYOGENESIS ABUNDANT (LEA) HYDROXYPROLINE-RICH GLYCOPROTEIN FAMILY"/>
    <property type="match status" value="1"/>
</dbReference>
<dbReference type="AlphaFoldDB" id="A0A8X7ZS05"/>
<evidence type="ECO:0000256" key="1">
    <source>
        <dbReference type="ARBA" id="ARBA00004370"/>
    </source>
</evidence>
<comment type="caution">
    <text evidence="5">The sequence shown here is derived from an EMBL/GenBank/DDBJ whole genome shotgun (WGS) entry which is preliminary data.</text>
</comment>
<evidence type="ECO:0000256" key="3">
    <source>
        <dbReference type="SAM" id="MobiDB-lite"/>
    </source>
</evidence>
<evidence type="ECO:0000256" key="2">
    <source>
        <dbReference type="ARBA" id="ARBA00023136"/>
    </source>
</evidence>
<sequence length="257" mass="28664">MTEQVPTVPHSDAIPKIHDPVATPNQPFFEPGTYVIQIPRDQIYRIPPPGNASVAQRQRNPHQKKHKSCCGCSCFWCCFIAIASGIAVAVTIVGLSFILLKPKDPEFQVQRFVVKNPQVSRHKYSYTNYDIRLNVHNSNRRSSILYQQGGAVSLSFRQQNVATGKFPTFHHGHKNSTDIGIALKGTGVGLPKDVQNSLRNRKSKVPHSFSLKMNVPVKMKTSGFKTGRAEIVVTCDFTVQSLAQDTHILSQECQTNR</sequence>
<protein>
    <recommendedName>
        <fullName evidence="7">Late embryogenesis abundant protein LEA-2 subgroup domain-containing protein</fullName>
    </recommendedName>
</protein>
<dbReference type="GO" id="GO:0098542">
    <property type="term" value="P:defense response to other organism"/>
    <property type="evidence" value="ECO:0007669"/>
    <property type="project" value="InterPro"/>
</dbReference>
<evidence type="ECO:0000313" key="5">
    <source>
        <dbReference type="EMBL" id="KAG6774161.1"/>
    </source>
</evidence>
<dbReference type="Proteomes" id="UP000886885">
    <property type="component" value="Chromosome 5D"/>
</dbReference>
<dbReference type="PANTHER" id="PTHR31234:SF68">
    <property type="entry name" value="EXPRESSED PROTEIN"/>
    <property type="match status" value="1"/>
</dbReference>
<evidence type="ECO:0008006" key="7">
    <source>
        <dbReference type="Google" id="ProtNLM"/>
    </source>
</evidence>
<comment type="subcellular location">
    <subcellularLocation>
        <location evidence="1">Membrane</location>
    </subcellularLocation>
</comment>
<keyword evidence="4" id="KW-0812">Transmembrane</keyword>
<name>A0A8X7ZS05_POPTO</name>
<gene>
    <name evidence="5" type="ORF">POTOM_021512</name>
</gene>
<keyword evidence="4" id="KW-1133">Transmembrane helix</keyword>
<keyword evidence="2 4" id="KW-0472">Membrane</keyword>
<organism evidence="5 6">
    <name type="scientific">Populus tomentosa</name>
    <name type="common">Chinese white poplar</name>
    <dbReference type="NCBI Taxonomy" id="118781"/>
    <lineage>
        <taxon>Eukaryota</taxon>
        <taxon>Viridiplantae</taxon>
        <taxon>Streptophyta</taxon>
        <taxon>Embryophyta</taxon>
        <taxon>Tracheophyta</taxon>
        <taxon>Spermatophyta</taxon>
        <taxon>Magnoliopsida</taxon>
        <taxon>eudicotyledons</taxon>
        <taxon>Gunneridae</taxon>
        <taxon>Pentapetalae</taxon>
        <taxon>rosids</taxon>
        <taxon>fabids</taxon>
        <taxon>Malpighiales</taxon>
        <taxon>Salicaceae</taxon>
        <taxon>Saliceae</taxon>
        <taxon>Populus</taxon>
    </lineage>
</organism>
<accession>A0A8X7ZS05</accession>
<reference evidence="5" key="1">
    <citation type="journal article" date="2020" name="bioRxiv">
        <title>Hybrid origin of Populus tomentosa Carr. identified through genome sequencing and phylogenomic analysis.</title>
        <authorList>
            <person name="An X."/>
            <person name="Gao K."/>
            <person name="Chen Z."/>
            <person name="Li J."/>
            <person name="Yang X."/>
            <person name="Yang X."/>
            <person name="Zhou J."/>
            <person name="Guo T."/>
            <person name="Zhao T."/>
            <person name="Huang S."/>
            <person name="Miao D."/>
            <person name="Khan W.U."/>
            <person name="Rao P."/>
            <person name="Ye M."/>
            <person name="Lei B."/>
            <person name="Liao W."/>
            <person name="Wang J."/>
            <person name="Ji L."/>
            <person name="Li Y."/>
            <person name="Guo B."/>
            <person name="Mustafa N.S."/>
            <person name="Li S."/>
            <person name="Yun Q."/>
            <person name="Keller S.R."/>
            <person name="Mao J."/>
            <person name="Zhang R."/>
            <person name="Strauss S.H."/>
        </authorList>
    </citation>
    <scope>NUCLEOTIDE SEQUENCE</scope>
    <source>
        <strain evidence="5">GM15</strain>
        <tissue evidence="5">Leaf</tissue>
    </source>
</reference>
<dbReference type="EMBL" id="JAAWWB010000010">
    <property type="protein sequence ID" value="KAG6774161.1"/>
    <property type="molecule type" value="Genomic_DNA"/>
</dbReference>
<feature type="region of interest" description="Disordered" evidence="3">
    <location>
        <begin position="1"/>
        <end position="25"/>
    </location>
</feature>
<dbReference type="OrthoDB" id="996955at2759"/>
<proteinExistence type="predicted"/>
<keyword evidence="6" id="KW-1185">Reference proteome</keyword>
<evidence type="ECO:0000256" key="4">
    <source>
        <dbReference type="SAM" id="Phobius"/>
    </source>
</evidence>